<keyword evidence="6" id="KW-0762">Sugar transport</keyword>
<evidence type="ECO:0000256" key="1">
    <source>
        <dbReference type="ARBA" id="ARBA00004418"/>
    </source>
</evidence>
<dbReference type="GeneID" id="34231410"/>
<feature type="signal peptide" evidence="5">
    <location>
        <begin position="1"/>
        <end position="22"/>
    </location>
</feature>
<dbReference type="PANTHER" id="PTHR43649:SF12">
    <property type="entry name" value="DIACETYLCHITOBIOSE BINDING PROTEIN DASA"/>
    <property type="match status" value="1"/>
</dbReference>
<comment type="similarity">
    <text evidence="2">Belongs to the bacterial solute-binding protein 1 family.</text>
</comment>
<dbReference type="RefSeq" id="WP_092701460.1">
    <property type="nucleotide sequence ID" value="NZ_FNQJ01000053.1"/>
</dbReference>
<dbReference type="Pfam" id="PF13416">
    <property type="entry name" value="SBP_bac_8"/>
    <property type="match status" value="1"/>
</dbReference>
<keyword evidence="7" id="KW-1185">Reference proteome</keyword>
<dbReference type="PANTHER" id="PTHR43649">
    <property type="entry name" value="ARABINOSE-BINDING PROTEIN-RELATED"/>
    <property type="match status" value="1"/>
</dbReference>
<accession>A0A1H4FBT7</accession>
<keyword evidence="4 5" id="KW-0732">Signal</keyword>
<proteinExistence type="inferred from homology"/>
<dbReference type="Gene3D" id="3.40.190.10">
    <property type="entry name" value="Periplasmic binding protein-like II"/>
    <property type="match status" value="2"/>
</dbReference>
<dbReference type="AlphaFoldDB" id="A0A1H4FBT7"/>
<dbReference type="CDD" id="cd14748">
    <property type="entry name" value="PBP2_UgpB"/>
    <property type="match status" value="1"/>
</dbReference>
<dbReference type="Proteomes" id="UP000199002">
    <property type="component" value="Unassembled WGS sequence"/>
</dbReference>
<dbReference type="InterPro" id="IPR006059">
    <property type="entry name" value="SBP"/>
</dbReference>
<evidence type="ECO:0000256" key="3">
    <source>
        <dbReference type="ARBA" id="ARBA00022448"/>
    </source>
</evidence>
<dbReference type="InterPro" id="IPR050490">
    <property type="entry name" value="Bact_solute-bd_prot1"/>
</dbReference>
<evidence type="ECO:0000256" key="4">
    <source>
        <dbReference type="ARBA" id="ARBA00022729"/>
    </source>
</evidence>
<evidence type="ECO:0000256" key="5">
    <source>
        <dbReference type="SAM" id="SignalP"/>
    </source>
</evidence>
<keyword evidence="3" id="KW-0813">Transport</keyword>
<dbReference type="PROSITE" id="PS01037">
    <property type="entry name" value="SBP_BACTERIAL_1"/>
    <property type="match status" value="1"/>
</dbReference>
<sequence>MKQLFKKTAALAVLMAAGLAQAQQPTEIVVDYAYADLFKEVHESIARDFMAKFPQYKVTFRAPNSDYEVSAQQVLRQAVTGQLPDVSYQGLNRQRVFADRGLAVDLTPFIKAEKGWAGMGYDQALLSLGQVKGQQVGIGFALSTPVIYYNADLMRKAGVEPDRFPTTWEAIMNAARKSKAATPGTDSLHVEWDITGNWMWQALVFSNGGTMLTADEKKVAFDGPAGKAAIQTLEQLVKQGEMRNISYSAAWQDFVSGKLAVLATTTARLGSITKQVGGKFEIRTARMPVAKDGRLPAGGNAAMMFSKDPAKQAAAWEYIKFATGPLGATTMVKATGYFPANTLPANDPKLLAPFYKANPNHLTAIAQMPVLTGWYAFPGDNGLKITDVIKDHLQTVVSQEVQPAVALTDMSKAVQALLPR</sequence>
<evidence type="ECO:0000256" key="2">
    <source>
        <dbReference type="ARBA" id="ARBA00008520"/>
    </source>
</evidence>
<comment type="subcellular location">
    <subcellularLocation>
        <location evidence="1">Periplasm</location>
    </subcellularLocation>
</comment>
<gene>
    <name evidence="6" type="ORF">SAMN05421875_1537</name>
</gene>
<name>A0A1H4FBT7_9BURK</name>
<evidence type="ECO:0000313" key="6">
    <source>
        <dbReference type="EMBL" id="SEA94487.1"/>
    </source>
</evidence>
<feature type="chain" id="PRO_5011490717" evidence="5">
    <location>
        <begin position="23"/>
        <end position="420"/>
    </location>
</feature>
<organism evidence="6 7">
    <name type="scientific">Acidovorax soli</name>
    <dbReference type="NCBI Taxonomy" id="592050"/>
    <lineage>
        <taxon>Bacteria</taxon>
        <taxon>Pseudomonadati</taxon>
        <taxon>Pseudomonadota</taxon>
        <taxon>Betaproteobacteria</taxon>
        <taxon>Burkholderiales</taxon>
        <taxon>Comamonadaceae</taxon>
        <taxon>Acidovorax</taxon>
    </lineage>
</organism>
<dbReference type="EMBL" id="FNQJ01000053">
    <property type="protein sequence ID" value="SEA94487.1"/>
    <property type="molecule type" value="Genomic_DNA"/>
</dbReference>
<dbReference type="InterPro" id="IPR006061">
    <property type="entry name" value="SBP_1_CS"/>
</dbReference>
<dbReference type="SUPFAM" id="SSF53850">
    <property type="entry name" value="Periplasmic binding protein-like II"/>
    <property type="match status" value="1"/>
</dbReference>
<protein>
    <submittedName>
        <fullName evidence="6">Multiple sugar transport system substrate-binding protein</fullName>
    </submittedName>
</protein>
<dbReference type="STRING" id="592050.SAMN05421875_1537"/>
<dbReference type="GO" id="GO:0042597">
    <property type="term" value="C:periplasmic space"/>
    <property type="evidence" value="ECO:0007669"/>
    <property type="project" value="UniProtKB-SubCell"/>
</dbReference>
<dbReference type="GO" id="GO:0055085">
    <property type="term" value="P:transmembrane transport"/>
    <property type="evidence" value="ECO:0007669"/>
    <property type="project" value="InterPro"/>
</dbReference>
<reference evidence="7" key="1">
    <citation type="submission" date="2016-10" db="EMBL/GenBank/DDBJ databases">
        <authorList>
            <person name="Varghese N."/>
            <person name="Submissions S."/>
        </authorList>
    </citation>
    <scope>NUCLEOTIDE SEQUENCE [LARGE SCALE GENOMIC DNA]</scope>
    <source>
        <strain evidence="7">DSM 25157</strain>
    </source>
</reference>
<evidence type="ECO:0000313" key="7">
    <source>
        <dbReference type="Proteomes" id="UP000199002"/>
    </source>
</evidence>